<dbReference type="Gene3D" id="3.40.190.170">
    <property type="entry name" value="Bacterial extracellular solute-binding protein, family 7"/>
    <property type="match status" value="1"/>
</dbReference>
<name>A0AA48HAT4_9RHOB</name>
<evidence type="ECO:0000313" key="5">
    <source>
        <dbReference type="EMBL" id="BDW84878.1"/>
    </source>
</evidence>
<dbReference type="RefSeq" id="WP_338275123.1">
    <property type="nucleotide sequence ID" value="NZ_AP027266.1"/>
</dbReference>
<protein>
    <submittedName>
        <fullName evidence="5">C4-dicarboxylate ABC transporter substrate-binding protein</fullName>
    </submittedName>
</protein>
<sequence>MRQLSLGLLLAATTALAPISAAAEPERLMVGTGNIPIHPMNLRVIIPWAERVAEQGEGVIELVVRHGPMLVNNDNYVDRVTDDVVQIAFGMLVFQPGRFPRSLVTSVPFVEGSAEAAAIAMCRLYEEGAFGEDFADVVPLFFVPFPQSSLHVNGGELSSVTDIAGRKIIVGSPTAAAVVTGLGGTPLSIPVYDNYQALQLGTADGNILPFTAFPAFNLHEVTTAHMAAPLGGATGMVFMSRARWEALTPEARAVLEANSGCDVTREVGAIMDAWDAEGRAMVAAQPGHTVIDIPPEDLALLQGEIAQAVFDGFAQRIEGGAELLAQWQEAMAAARAELGEN</sequence>
<organism evidence="5 6">
    <name type="scientific">Roseicyclus marinus</name>
    <dbReference type="NCBI Taxonomy" id="2161673"/>
    <lineage>
        <taxon>Bacteria</taxon>
        <taxon>Pseudomonadati</taxon>
        <taxon>Pseudomonadota</taxon>
        <taxon>Alphaproteobacteria</taxon>
        <taxon>Rhodobacterales</taxon>
        <taxon>Roseobacteraceae</taxon>
        <taxon>Roseicyclus</taxon>
    </lineage>
</organism>
<dbReference type="AlphaFoldDB" id="A0AA48HAT4"/>
<keyword evidence="6" id="KW-1185">Reference proteome</keyword>
<accession>A0AA48HAT4</accession>
<evidence type="ECO:0000256" key="4">
    <source>
        <dbReference type="SAM" id="SignalP"/>
    </source>
</evidence>
<dbReference type="Proteomes" id="UP001337723">
    <property type="component" value="Chromosome"/>
</dbReference>
<evidence type="ECO:0000313" key="6">
    <source>
        <dbReference type="Proteomes" id="UP001337723"/>
    </source>
</evidence>
<keyword evidence="2 4" id="KW-0732">Signal</keyword>
<feature type="signal peptide" evidence="4">
    <location>
        <begin position="1"/>
        <end position="23"/>
    </location>
</feature>
<dbReference type="PANTHER" id="PTHR33376">
    <property type="match status" value="1"/>
</dbReference>
<gene>
    <name evidence="5" type="ORF">MACH21_10550</name>
</gene>
<dbReference type="Pfam" id="PF03480">
    <property type="entry name" value="DctP"/>
    <property type="match status" value="1"/>
</dbReference>
<dbReference type="KEGG" id="rmai:MACH21_10550"/>
<reference evidence="5 6" key="1">
    <citation type="submission" date="2023-01" db="EMBL/GenBank/DDBJ databases">
        <title>Complete genome sequence of Roseicyclus marinus strain Dej080120_10.</title>
        <authorList>
            <person name="Ueki S."/>
            <person name="Maruyama F."/>
        </authorList>
    </citation>
    <scope>NUCLEOTIDE SEQUENCE [LARGE SCALE GENOMIC DNA]</scope>
    <source>
        <strain evidence="5 6">Dej080120_10</strain>
    </source>
</reference>
<keyword evidence="3" id="KW-0574">Periplasm</keyword>
<dbReference type="GO" id="GO:0042597">
    <property type="term" value="C:periplasmic space"/>
    <property type="evidence" value="ECO:0007669"/>
    <property type="project" value="UniProtKB-SubCell"/>
</dbReference>
<evidence type="ECO:0000256" key="2">
    <source>
        <dbReference type="ARBA" id="ARBA00022729"/>
    </source>
</evidence>
<dbReference type="InterPro" id="IPR018389">
    <property type="entry name" value="DctP_fam"/>
</dbReference>
<feature type="chain" id="PRO_5045508423" evidence="4">
    <location>
        <begin position="24"/>
        <end position="341"/>
    </location>
</feature>
<dbReference type="PANTHER" id="PTHR33376:SF15">
    <property type="entry name" value="BLL6794 PROTEIN"/>
    <property type="match status" value="1"/>
</dbReference>
<evidence type="ECO:0000256" key="1">
    <source>
        <dbReference type="ARBA" id="ARBA00004418"/>
    </source>
</evidence>
<proteinExistence type="predicted"/>
<comment type="subcellular location">
    <subcellularLocation>
        <location evidence="1">Periplasm</location>
    </subcellularLocation>
</comment>
<evidence type="ECO:0000256" key="3">
    <source>
        <dbReference type="ARBA" id="ARBA00022764"/>
    </source>
</evidence>
<dbReference type="GO" id="GO:0055085">
    <property type="term" value="P:transmembrane transport"/>
    <property type="evidence" value="ECO:0007669"/>
    <property type="project" value="InterPro"/>
</dbReference>
<dbReference type="InterPro" id="IPR038404">
    <property type="entry name" value="TRAP_DctP_sf"/>
</dbReference>
<dbReference type="EMBL" id="AP027266">
    <property type="protein sequence ID" value="BDW84878.1"/>
    <property type="molecule type" value="Genomic_DNA"/>
</dbReference>